<dbReference type="GO" id="GO:0008757">
    <property type="term" value="F:S-adenosylmethionine-dependent methyltransferase activity"/>
    <property type="evidence" value="ECO:0007669"/>
    <property type="project" value="InterPro"/>
</dbReference>
<dbReference type="AlphaFoldDB" id="A0A934JZI1"/>
<keyword evidence="2" id="KW-0808">Transferase</keyword>
<dbReference type="InterPro" id="IPR029063">
    <property type="entry name" value="SAM-dependent_MTases_sf"/>
</dbReference>
<dbReference type="Proteomes" id="UP000606991">
    <property type="component" value="Unassembled WGS sequence"/>
</dbReference>
<dbReference type="PANTHER" id="PTHR43591">
    <property type="entry name" value="METHYLTRANSFERASE"/>
    <property type="match status" value="1"/>
</dbReference>
<evidence type="ECO:0000313" key="2">
    <source>
        <dbReference type="EMBL" id="MBJ7596189.1"/>
    </source>
</evidence>
<accession>A0A934JZI1</accession>
<dbReference type="EMBL" id="JAEKNS010000150">
    <property type="protein sequence ID" value="MBJ7596189.1"/>
    <property type="molecule type" value="Genomic_DNA"/>
</dbReference>
<comment type="caution">
    <text evidence="2">The sequence shown here is derived from an EMBL/GenBank/DDBJ whole genome shotgun (WGS) entry which is preliminary data.</text>
</comment>
<dbReference type="SUPFAM" id="SSF53335">
    <property type="entry name" value="S-adenosyl-L-methionine-dependent methyltransferases"/>
    <property type="match status" value="1"/>
</dbReference>
<feature type="domain" description="Methyltransferase type 11" evidence="1">
    <location>
        <begin position="46"/>
        <end position="134"/>
    </location>
</feature>
<dbReference type="CDD" id="cd02440">
    <property type="entry name" value="AdoMet_MTases"/>
    <property type="match status" value="1"/>
</dbReference>
<evidence type="ECO:0000313" key="3">
    <source>
        <dbReference type="Proteomes" id="UP000606991"/>
    </source>
</evidence>
<gene>
    <name evidence="2" type="ORF">JF886_15265</name>
</gene>
<organism evidence="2 3">
    <name type="scientific">Candidatus Aeolococcus gillhamiae</name>
    <dbReference type="NCBI Taxonomy" id="3127015"/>
    <lineage>
        <taxon>Bacteria</taxon>
        <taxon>Bacillati</taxon>
        <taxon>Candidatus Dormiibacterota</taxon>
        <taxon>Candidatus Dormibacteria</taxon>
        <taxon>Candidatus Aeolococcales</taxon>
        <taxon>Candidatus Aeolococcaceae</taxon>
        <taxon>Candidatus Aeolococcus</taxon>
    </lineage>
</organism>
<protein>
    <submittedName>
        <fullName evidence="2">Methyltransferase domain-containing protein</fullName>
    </submittedName>
</protein>
<dbReference type="InterPro" id="IPR013216">
    <property type="entry name" value="Methyltransf_11"/>
</dbReference>
<evidence type="ECO:0000259" key="1">
    <source>
        <dbReference type="Pfam" id="PF08241"/>
    </source>
</evidence>
<dbReference type="GO" id="GO:0032259">
    <property type="term" value="P:methylation"/>
    <property type="evidence" value="ECO:0007669"/>
    <property type="project" value="UniProtKB-KW"/>
</dbReference>
<keyword evidence="2" id="KW-0489">Methyltransferase</keyword>
<reference evidence="2 3" key="1">
    <citation type="submission" date="2020-10" db="EMBL/GenBank/DDBJ databases">
        <title>Ca. Dormibacterota MAGs.</title>
        <authorList>
            <person name="Montgomery K."/>
        </authorList>
    </citation>
    <scope>NUCLEOTIDE SEQUENCE [LARGE SCALE GENOMIC DNA]</scope>
    <source>
        <strain evidence="2">SC8812_S17_18</strain>
    </source>
</reference>
<dbReference type="Gene3D" id="3.40.50.150">
    <property type="entry name" value="Vaccinia Virus protein VP39"/>
    <property type="match status" value="1"/>
</dbReference>
<dbReference type="RefSeq" id="WP_337313997.1">
    <property type="nucleotide sequence ID" value="NZ_JAEKNS010000150.1"/>
</dbReference>
<dbReference type="Pfam" id="PF08241">
    <property type="entry name" value="Methyltransf_11"/>
    <property type="match status" value="1"/>
</dbReference>
<sequence>MTNAERIASYYTATATAYRDLWVPLLRPAGLRLLEELPLGEARQVVDVGTGVGTLLPHLRKAAPRAVIIGVDPAAGMLALAPRDFPLVVADVTNLPLIAGACDVAVLAFMLFHVSDPVAALREVRRVLAADGAIGLTTWGSAGSFPAEDIWNEELDAHGAPPDPAQSTYAVMDTPEKVTGLLASAGFRTLSLHLEPWRQIMTPDQVVALRTSIGAPARRLAALDPEIREVCVSRARERLLGLDEAALTDRDDVIYATATPN</sequence>
<proteinExistence type="predicted"/>
<name>A0A934JZI1_9BACT</name>